<organism evidence="1 2">
    <name type="scientific">Aphis glycines</name>
    <name type="common">Soybean aphid</name>
    <dbReference type="NCBI Taxonomy" id="307491"/>
    <lineage>
        <taxon>Eukaryota</taxon>
        <taxon>Metazoa</taxon>
        <taxon>Ecdysozoa</taxon>
        <taxon>Arthropoda</taxon>
        <taxon>Hexapoda</taxon>
        <taxon>Insecta</taxon>
        <taxon>Pterygota</taxon>
        <taxon>Neoptera</taxon>
        <taxon>Paraneoptera</taxon>
        <taxon>Hemiptera</taxon>
        <taxon>Sternorrhyncha</taxon>
        <taxon>Aphidomorpha</taxon>
        <taxon>Aphidoidea</taxon>
        <taxon>Aphididae</taxon>
        <taxon>Aphidini</taxon>
        <taxon>Aphis</taxon>
        <taxon>Aphis</taxon>
    </lineage>
</organism>
<sequence>MKMIRPLKTLEIFAEEKVTRVDSLSLVLSGKLVISQNGNALHIVFPYQFLDSPEWFGVSTDEFFQVSVTAVEDSRVLLWHRDKLRLSIITDKFLYTIFDHILGRDVVKKLMQVSETMSNGHLPNQWYDGEETEMANNLNDEKQTVLYLKRNGDGQAGIETILKRELQGDPNGWKLSRIEEVDHETPV</sequence>
<dbReference type="AlphaFoldDB" id="A0A6G0TDF2"/>
<reference evidence="1 2" key="1">
    <citation type="submission" date="2019-08" db="EMBL/GenBank/DDBJ databases">
        <title>The genome of the soybean aphid Biotype 1, its phylome, world population structure and adaptation to the North American continent.</title>
        <authorList>
            <person name="Giordano R."/>
            <person name="Donthu R.K."/>
            <person name="Hernandez A.G."/>
            <person name="Wright C.L."/>
            <person name="Zimin A.V."/>
        </authorList>
    </citation>
    <scope>NUCLEOTIDE SEQUENCE [LARGE SCALE GENOMIC DNA]</scope>
    <source>
        <tissue evidence="1">Whole aphids</tissue>
    </source>
</reference>
<dbReference type="PANTHER" id="PTHR12101">
    <property type="entry name" value="POPEYE DOMAIN CONTAINING PROTEIN"/>
    <property type="match status" value="1"/>
</dbReference>
<dbReference type="GO" id="GO:0042391">
    <property type="term" value="P:regulation of membrane potential"/>
    <property type="evidence" value="ECO:0007669"/>
    <property type="project" value="TreeGrafter"/>
</dbReference>
<keyword evidence="2" id="KW-1185">Reference proteome</keyword>
<dbReference type="Proteomes" id="UP000475862">
    <property type="component" value="Unassembled WGS sequence"/>
</dbReference>
<dbReference type="InterPro" id="IPR014710">
    <property type="entry name" value="RmlC-like_jellyroll"/>
</dbReference>
<dbReference type="EMBL" id="VYZN01000042">
    <property type="protein sequence ID" value="KAE9530758.1"/>
    <property type="molecule type" value="Genomic_DNA"/>
</dbReference>
<dbReference type="PANTHER" id="PTHR12101:SF1">
    <property type="entry name" value="BVES"/>
    <property type="match status" value="1"/>
</dbReference>
<proteinExistence type="predicted"/>
<dbReference type="SUPFAM" id="SSF51206">
    <property type="entry name" value="cAMP-binding domain-like"/>
    <property type="match status" value="1"/>
</dbReference>
<accession>A0A6G0TDF2</accession>
<evidence type="ECO:0008006" key="3">
    <source>
        <dbReference type="Google" id="ProtNLM"/>
    </source>
</evidence>
<evidence type="ECO:0000313" key="1">
    <source>
        <dbReference type="EMBL" id="KAE9530758.1"/>
    </source>
</evidence>
<dbReference type="InterPro" id="IPR006916">
    <property type="entry name" value="POPDC1-3"/>
</dbReference>
<dbReference type="InterPro" id="IPR018490">
    <property type="entry name" value="cNMP-bd_dom_sf"/>
</dbReference>
<dbReference type="GO" id="GO:0042383">
    <property type="term" value="C:sarcolemma"/>
    <property type="evidence" value="ECO:0007669"/>
    <property type="project" value="TreeGrafter"/>
</dbReference>
<dbReference type="GO" id="GO:0051146">
    <property type="term" value="P:striated muscle cell differentiation"/>
    <property type="evidence" value="ECO:0007669"/>
    <property type="project" value="TreeGrafter"/>
</dbReference>
<dbReference type="GO" id="GO:0030552">
    <property type="term" value="F:cAMP binding"/>
    <property type="evidence" value="ECO:0007669"/>
    <property type="project" value="TreeGrafter"/>
</dbReference>
<gene>
    <name evidence="1" type="ORF">AGLY_011220</name>
</gene>
<name>A0A6G0TDF2_APHGL</name>
<dbReference type="Gene3D" id="2.60.120.10">
    <property type="entry name" value="Jelly Rolls"/>
    <property type="match status" value="1"/>
</dbReference>
<comment type="caution">
    <text evidence="1">The sequence shown here is derived from an EMBL/GenBank/DDBJ whole genome shotgun (WGS) entry which is preliminary data.</text>
</comment>
<dbReference type="OrthoDB" id="425611at2759"/>
<dbReference type="GO" id="GO:0007507">
    <property type="term" value="P:heart development"/>
    <property type="evidence" value="ECO:0007669"/>
    <property type="project" value="TreeGrafter"/>
</dbReference>
<evidence type="ECO:0000313" key="2">
    <source>
        <dbReference type="Proteomes" id="UP000475862"/>
    </source>
</evidence>
<protein>
    <recommendedName>
        <fullName evidence="3">Cyclic nucleotide-binding domain-containing protein</fullName>
    </recommendedName>
</protein>